<dbReference type="RefSeq" id="WP_330128668.1">
    <property type="nucleotide sequence ID" value="NZ_JAUHLI010000007.1"/>
</dbReference>
<dbReference type="Pfam" id="PF07589">
    <property type="entry name" value="PEP-CTERM"/>
    <property type="match status" value="1"/>
</dbReference>
<feature type="chain" id="PRO_5046080584" evidence="1">
    <location>
        <begin position="28"/>
        <end position="266"/>
    </location>
</feature>
<evidence type="ECO:0000259" key="2">
    <source>
        <dbReference type="Pfam" id="PF07589"/>
    </source>
</evidence>
<organism evidence="3 4">
    <name type="scientific">Alkalimonas cellulosilytica</name>
    <dbReference type="NCBI Taxonomy" id="3058395"/>
    <lineage>
        <taxon>Bacteria</taxon>
        <taxon>Pseudomonadati</taxon>
        <taxon>Pseudomonadota</taxon>
        <taxon>Gammaproteobacteria</taxon>
        <taxon>Alkalimonas</taxon>
    </lineage>
</organism>
<evidence type="ECO:0000256" key="1">
    <source>
        <dbReference type="SAM" id="SignalP"/>
    </source>
</evidence>
<dbReference type="Proteomes" id="UP001336314">
    <property type="component" value="Unassembled WGS sequence"/>
</dbReference>
<dbReference type="NCBIfam" id="NF038132">
    <property type="entry name" value="PEP_NF038132"/>
    <property type="match status" value="1"/>
</dbReference>
<dbReference type="EMBL" id="JAUHLI010000007">
    <property type="protein sequence ID" value="MEE2001571.1"/>
    <property type="molecule type" value="Genomic_DNA"/>
</dbReference>
<evidence type="ECO:0000313" key="3">
    <source>
        <dbReference type="EMBL" id="MEE2001571.1"/>
    </source>
</evidence>
<dbReference type="NCBIfam" id="TIGR02595">
    <property type="entry name" value="PEP_CTERM"/>
    <property type="match status" value="1"/>
</dbReference>
<proteinExistence type="predicted"/>
<protein>
    <submittedName>
        <fullName evidence="3">NF038132 family protein</fullName>
    </submittedName>
</protein>
<keyword evidence="1" id="KW-0732">Signal</keyword>
<feature type="domain" description="Ice-binding protein C-terminal" evidence="2">
    <location>
        <begin position="242"/>
        <end position="265"/>
    </location>
</feature>
<evidence type="ECO:0000313" key="4">
    <source>
        <dbReference type="Proteomes" id="UP001336314"/>
    </source>
</evidence>
<name>A0ABU7J506_9GAMM</name>
<gene>
    <name evidence="3" type="ORF">QWY20_08900</name>
</gene>
<reference evidence="3 4" key="1">
    <citation type="submission" date="2023-07" db="EMBL/GenBank/DDBJ databases">
        <title>Alkalimonas sp., MEB108 novel, alkaliphilic bacterium isolated from Lonar Lake, India.</title>
        <authorList>
            <person name="Joshi A."/>
            <person name="Thite S."/>
        </authorList>
    </citation>
    <scope>NUCLEOTIDE SEQUENCE [LARGE SCALE GENOMIC DNA]</scope>
    <source>
        <strain evidence="3 4">MEB108</strain>
    </source>
</reference>
<accession>A0ABU7J506</accession>
<feature type="signal peptide" evidence="1">
    <location>
        <begin position="1"/>
        <end position="27"/>
    </location>
</feature>
<dbReference type="NCBIfam" id="TIGR03382">
    <property type="entry name" value="GC_trans_RRR"/>
    <property type="match status" value="1"/>
</dbReference>
<dbReference type="InterPro" id="IPR013424">
    <property type="entry name" value="Ice-binding_C"/>
</dbReference>
<comment type="caution">
    <text evidence="3">The sequence shown here is derived from an EMBL/GenBank/DDBJ whole genome shotgun (WGS) entry which is preliminary data.</text>
</comment>
<sequence>MLTKKSKAIIYSGVLLSALAFSSTASASLFDSGLPAGWNCVGACDAMGADGDVTLAPTGSAQYGYVTTSNGVTGVGLPGLTSGATTGSTLTSALFSAQAGDELNFFFNYISSDGAGYADYAWARLLDELNNEVAILFTARTTPSGSIVPGFDMPDPTATLNPDEVLMNPGAPVWSGLGDSSGTCWSTGCGYTGWISSSYNIAATGNYFLEFGVVNWSDTAYQSGMAFDGITVGGTPIGDTTPVPAPATLGLLGLGLLGARLARRKK</sequence>
<dbReference type="InterPro" id="IPR017756">
    <property type="entry name" value="TM_Gly-Cys-Arg_CS"/>
</dbReference>
<keyword evidence="4" id="KW-1185">Reference proteome</keyword>